<evidence type="ECO:0000313" key="16">
    <source>
        <dbReference type="Proteomes" id="UP000635142"/>
    </source>
</evidence>
<evidence type="ECO:0000256" key="10">
    <source>
        <dbReference type="HAMAP-Rule" id="MF_02019"/>
    </source>
</evidence>
<evidence type="ECO:0000256" key="11">
    <source>
        <dbReference type="RuleBase" id="RU004136"/>
    </source>
</evidence>
<dbReference type="EC" id="6.3.2.10" evidence="10 11"/>
<organism evidence="15 16">
    <name type="scientific">Sulfitobacter aestuariivivens</name>
    <dbReference type="NCBI Taxonomy" id="2766981"/>
    <lineage>
        <taxon>Bacteria</taxon>
        <taxon>Pseudomonadati</taxon>
        <taxon>Pseudomonadota</taxon>
        <taxon>Alphaproteobacteria</taxon>
        <taxon>Rhodobacterales</taxon>
        <taxon>Roseobacteraceae</taxon>
        <taxon>Sulfitobacter</taxon>
    </lineage>
</organism>
<dbReference type="InterPro" id="IPR013221">
    <property type="entry name" value="Mur_ligase_cen"/>
</dbReference>
<dbReference type="InterPro" id="IPR036565">
    <property type="entry name" value="Mur-like_cat_sf"/>
</dbReference>
<evidence type="ECO:0000259" key="14">
    <source>
        <dbReference type="Pfam" id="PF08245"/>
    </source>
</evidence>
<comment type="caution">
    <text evidence="15">The sequence shown here is derived from an EMBL/GenBank/DDBJ whole genome shotgun (WGS) entry which is preliminary data.</text>
</comment>
<feature type="domain" description="Mur ligase central" evidence="14">
    <location>
        <begin position="106"/>
        <end position="294"/>
    </location>
</feature>
<dbReference type="PANTHER" id="PTHR43024">
    <property type="entry name" value="UDP-N-ACETYLMURAMOYL-TRIPEPTIDE--D-ALANYL-D-ALANINE LIGASE"/>
    <property type="match status" value="1"/>
</dbReference>
<dbReference type="GO" id="GO:0009252">
    <property type="term" value="P:peptidoglycan biosynthetic process"/>
    <property type="evidence" value="ECO:0007669"/>
    <property type="project" value="UniProtKB-UniRule"/>
</dbReference>
<comment type="subcellular location">
    <subcellularLocation>
        <location evidence="10 11">Cytoplasm</location>
    </subcellularLocation>
</comment>
<keyword evidence="9 10" id="KW-0961">Cell wall biogenesis/degradation</keyword>
<dbReference type="InterPro" id="IPR000713">
    <property type="entry name" value="Mur_ligase_N"/>
</dbReference>
<dbReference type="Gene3D" id="3.40.1190.10">
    <property type="entry name" value="Mur-like, catalytic domain"/>
    <property type="match status" value="1"/>
</dbReference>
<reference evidence="15" key="1">
    <citation type="submission" date="2020-08" db="EMBL/GenBank/DDBJ databases">
        <title>Sulfitobacter aestuariivivens sp. nov., isolated from a tidal flat.</title>
        <authorList>
            <person name="Park S."/>
            <person name="Yoon J.-H."/>
        </authorList>
    </citation>
    <scope>NUCLEOTIDE SEQUENCE</scope>
    <source>
        <strain evidence="15">TSTF-M16</strain>
    </source>
</reference>
<dbReference type="InterPro" id="IPR051046">
    <property type="entry name" value="MurCDEF_CellWall_CoF430Synth"/>
</dbReference>
<evidence type="ECO:0000256" key="3">
    <source>
        <dbReference type="ARBA" id="ARBA00022618"/>
    </source>
</evidence>
<keyword evidence="5 10" id="KW-0067">ATP-binding</keyword>
<dbReference type="Gene3D" id="3.40.1390.10">
    <property type="entry name" value="MurE/MurF, N-terminal domain"/>
    <property type="match status" value="1"/>
</dbReference>
<keyword evidence="4 10" id="KW-0547">Nucleotide-binding</keyword>
<dbReference type="NCBIfam" id="TIGR01143">
    <property type="entry name" value="murF"/>
    <property type="match status" value="1"/>
</dbReference>
<accession>A0A927D3K3</accession>
<comment type="similarity">
    <text evidence="10">Belongs to the MurCDEF family. MurF subfamily.</text>
</comment>
<dbReference type="InterPro" id="IPR035911">
    <property type="entry name" value="MurE/MurF_N"/>
</dbReference>
<dbReference type="AlphaFoldDB" id="A0A927D3K3"/>
<keyword evidence="6 10" id="KW-0133">Cell shape</keyword>
<evidence type="ECO:0000313" key="15">
    <source>
        <dbReference type="EMBL" id="MBD3663658.1"/>
    </source>
</evidence>
<keyword evidence="3 10" id="KW-0132">Cell division</keyword>
<name>A0A927D3K3_9RHOB</name>
<protein>
    <recommendedName>
        <fullName evidence="10 11">UDP-N-acetylmuramoyl-tripeptide--D-alanyl-D-alanine ligase</fullName>
        <ecNumber evidence="10 11">6.3.2.10</ecNumber>
    </recommendedName>
    <alternativeName>
        <fullName evidence="10">D-alanyl-D-alanine-adding enzyme</fullName>
    </alternativeName>
</protein>
<evidence type="ECO:0000259" key="13">
    <source>
        <dbReference type="Pfam" id="PF02875"/>
    </source>
</evidence>
<dbReference type="EMBL" id="JACTAG010000001">
    <property type="protein sequence ID" value="MBD3663658.1"/>
    <property type="molecule type" value="Genomic_DNA"/>
</dbReference>
<evidence type="ECO:0000259" key="12">
    <source>
        <dbReference type="Pfam" id="PF01225"/>
    </source>
</evidence>
<dbReference type="Pfam" id="PF01225">
    <property type="entry name" value="Mur_ligase"/>
    <property type="match status" value="1"/>
</dbReference>
<keyword evidence="8 10" id="KW-0131">Cell cycle</keyword>
<evidence type="ECO:0000256" key="8">
    <source>
        <dbReference type="ARBA" id="ARBA00023306"/>
    </source>
</evidence>
<keyword evidence="16" id="KW-1185">Reference proteome</keyword>
<feature type="domain" description="Mur ligase N-terminal catalytic" evidence="12">
    <location>
        <begin position="24"/>
        <end position="91"/>
    </location>
</feature>
<evidence type="ECO:0000256" key="7">
    <source>
        <dbReference type="ARBA" id="ARBA00022984"/>
    </source>
</evidence>
<dbReference type="Pfam" id="PF02875">
    <property type="entry name" value="Mur_ligase_C"/>
    <property type="match status" value="1"/>
</dbReference>
<dbReference type="RefSeq" id="WP_191074602.1">
    <property type="nucleotide sequence ID" value="NZ_JACTAG010000001.1"/>
</dbReference>
<dbReference type="GO" id="GO:0071555">
    <property type="term" value="P:cell wall organization"/>
    <property type="evidence" value="ECO:0007669"/>
    <property type="project" value="UniProtKB-KW"/>
</dbReference>
<dbReference type="GO" id="GO:0005524">
    <property type="term" value="F:ATP binding"/>
    <property type="evidence" value="ECO:0007669"/>
    <property type="project" value="UniProtKB-UniRule"/>
</dbReference>
<feature type="domain" description="Mur ligase C-terminal" evidence="13">
    <location>
        <begin position="332"/>
        <end position="453"/>
    </location>
</feature>
<comment type="pathway">
    <text evidence="10 11">Cell wall biogenesis; peptidoglycan biosynthesis.</text>
</comment>
<dbReference type="SUPFAM" id="SSF53623">
    <property type="entry name" value="MurD-like peptide ligases, catalytic domain"/>
    <property type="match status" value="1"/>
</dbReference>
<dbReference type="GO" id="GO:0008360">
    <property type="term" value="P:regulation of cell shape"/>
    <property type="evidence" value="ECO:0007669"/>
    <property type="project" value="UniProtKB-KW"/>
</dbReference>
<sequence>MSLWTSTEAQEATQGRVQGAWTCNGVSIDTRTIETGDLFVALKDVRDGHDFVAQALEKGAGAALVSRIPEDVAPDAPLLIVEDVLTALEKLGTAARNRTNAKVVAVTGSVGKTSTKEMLLAMLGDQGRAHASVASYNNHWGVPLTLARMPADTDFAIIEIGMNHPGEIAPLARLARPDVAMVTTVAAAHLEAFDDVAGIAVEKASIFEGLPIGGGAVINADIEHAPILLAKAHDCRLRDITFGEHAFDFKMKSVQVQQDTTVVQATYEDAPLLFKIATPGRHFAMNGLGALAVCHALGADMALAAQSLGRWSPYKGRGVRETIVLDPVETHMSLDLIDDSYNANPTSMAASLAVLAASEVQHNIGRVSKGRRIAFLGDMKELGDDAIALHAGLAHLDATRELDVIHCIGPLMKALHDLLPEHQRGRWTETSDEMLRGLRGLLDSGDVVLAKGSLSMKLGTIVDAIHKMGHPVDEA</sequence>
<dbReference type="InterPro" id="IPR005863">
    <property type="entry name" value="UDP-N-AcMur_synth"/>
</dbReference>
<dbReference type="GO" id="GO:0051301">
    <property type="term" value="P:cell division"/>
    <property type="evidence" value="ECO:0007669"/>
    <property type="project" value="UniProtKB-KW"/>
</dbReference>
<dbReference type="GO" id="GO:0005737">
    <property type="term" value="C:cytoplasm"/>
    <property type="evidence" value="ECO:0007669"/>
    <property type="project" value="UniProtKB-SubCell"/>
</dbReference>
<dbReference type="InterPro" id="IPR004101">
    <property type="entry name" value="Mur_ligase_C"/>
</dbReference>
<keyword evidence="7 10" id="KW-0573">Peptidoglycan synthesis</keyword>
<evidence type="ECO:0000256" key="9">
    <source>
        <dbReference type="ARBA" id="ARBA00023316"/>
    </source>
</evidence>
<feature type="binding site" evidence="10">
    <location>
        <begin position="108"/>
        <end position="114"/>
    </location>
    <ligand>
        <name>ATP</name>
        <dbReference type="ChEBI" id="CHEBI:30616"/>
    </ligand>
</feature>
<dbReference type="Pfam" id="PF08245">
    <property type="entry name" value="Mur_ligase_M"/>
    <property type="match status" value="1"/>
</dbReference>
<dbReference type="PANTHER" id="PTHR43024:SF1">
    <property type="entry name" value="UDP-N-ACETYLMURAMOYL-TRIPEPTIDE--D-ALANYL-D-ALANINE LIGASE"/>
    <property type="match status" value="1"/>
</dbReference>
<evidence type="ECO:0000256" key="4">
    <source>
        <dbReference type="ARBA" id="ARBA00022741"/>
    </source>
</evidence>
<keyword evidence="2 10" id="KW-0436">Ligase</keyword>
<evidence type="ECO:0000256" key="5">
    <source>
        <dbReference type="ARBA" id="ARBA00022840"/>
    </source>
</evidence>
<keyword evidence="1 10" id="KW-0963">Cytoplasm</keyword>
<evidence type="ECO:0000256" key="2">
    <source>
        <dbReference type="ARBA" id="ARBA00022598"/>
    </source>
</evidence>
<comment type="function">
    <text evidence="10 11">Involved in cell wall formation. Catalyzes the final step in the synthesis of UDP-N-acetylmuramoyl-pentapeptide, the precursor of murein.</text>
</comment>
<dbReference type="GO" id="GO:0047480">
    <property type="term" value="F:UDP-N-acetylmuramoyl-tripeptide-D-alanyl-D-alanine ligase activity"/>
    <property type="evidence" value="ECO:0007669"/>
    <property type="project" value="UniProtKB-UniRule"/>
</dbReference>
<comment type="catalytic activity">
    <reaction evidence="10 11">
        <text>D-alanyl-D-alanine + UDP-N-acetyl-alpha-D-muramoyl-L-alanyl-gamma-D-glutamyl-meso-2,6-diaminopimelate + ATP = UDP-N-acetyl-alpha-D-muramoyl-L-alanyl-gamma-D-glutamyl-meso-2,6-diaminopimeloyl-D-alanyl-D-alanine + ADP + phosphate + H(+)</text>
        <dbReference type="Rhea" id="RHEA:28374"/>
        <dbReference type="ChEBI" id="CHEBI:15378"/>
        <dbReference type="ChEBI" id="CHEBI:30616"/>
        <dbReference type="ChEBI" id="CHEBI:43474"/>
        <dbReference type="ChEBI" id="CHEBI:57822"/>
        <dbReference type="ChEBI" id="CHEBI:61386"/>
        <dbReference type="ChEBI" id="CHEBI:83905"/>
        <dbReference type="ChEBI" id="CHEBI:456216"/>
        <dbReference type="EC" id="6.3.2.10"/>
    </reaction>
</comment>
<dbReference type="Gene3D" id="3.90.190.20">
    <property type="entry name" value="Mur ligase, C-terminal domain"/>
    <property type="match status" value="1"/>
</dbReference>
<dbReference type="SUPFAM" id="SSF53244">
    <property type="entry name" value="MurD-like peptide ligases, peptide-binding domain"/>
    <property type="match status" value="1"/>
</dbReference>
<evidence type="ECO:0000256" key="6">
    <source>
        <dbReference type="ARBA" id="ARBA00022960"/>
    </source>
</evidence>
<dbReference type="HAMAP" id="MF_02019">
    <property type="entry name" value="MurF"/>
    <property type="match status" value="1"/>
</dbReference>
<evidence type="ECO:0000256" key="1">
    <source>
        <dbReference type="ARBA" id="ARBA00022490"/>
    </source>
</evidence>
<proteinExistence type="inferred from homology"/>
<dbReference type="Proteomes" id="UP000635142">
    <property type="component" value="Unassembled WGS sequence"/>
</dbReference>
<gene>
    <name evidence="10 15" type="primary">murF</name>
    <name evidence="15" type="ORF">H9Q16_06970</name>
</gene>
<dbReference type="InterPro" id="IPR036615">
    <property type="entry name" value="Mur_ligase_C_dom_sf"/>
</dbReference>
<dbReference type="SUPFAM" id="SSF63418">
    <property type="entry name" value="MurE/MurF N-terminal domain"/>
    <property type="match status" value="1"/>
</dbReference>